<dbReference type="RefSeq" id="WP_092618845.1">
    <property type="nucleotide sequence ID" value="NZ_FNCV01000005.1"/>
</dbReference>
<dbReference type="NCBIfam" id="TIGR00100">
    <property type="entry name" value="hypA"/>
    <property type="match status" value="1"/>
</dbReference>
<proteinExistence type="inferred from homology"/>
<evidence type="ECO:0000313" key="6">
    <source>
        <dbReference type="Proteomes" id="UP000217076"/>
    </source>
</evidence>
<feature type="binding site" evidence="4">
    <location>
        <position position="92"/>
    </location>
    <ligand>
        <name>Zn(2+)</name>
        <dbReference type="ChEBI" id="CHEBI:29105"/>
    </ligand>
</feature>
<keyword evidence="3 4" id="KW-0862">Zinc</keyword>
<evidence type="ECO:0000313" key="5">
    <source>
        <dbReference type="EMBL" id="SDH27043.1"/>
    </source>
</evidence>
<evidence type="ECO:0000256" key="4">
    <source>
        <dbReference type="HAMAP-Rule" id="MF_00213"/>
    </source>
</evidence>
<keyword evidence="2 4" id="KW-0479">Metal-binding</keyword>
<dbReference type="PANTHER" id="PTHR34535">
    <property type="entry name" value="HYDROGENASE MATURATION FACTOR HYPA"/>
    <property type="match status" value="1"/>
</dbReference>
<dbReference type="FunFam" id="3.30.2320.80:FF:000001">
    <property type="entry name" value="Hydrogenase maturation factor HypA"/>
    <property type="match status" value="1"/>
</dbReference>
<comment type="function">
    <text evidence="4">Involved in the maturation of [NiFe] hydrogenases. Required for nickel insertion into the metal center of the hydrogenase.</text>
</comment>
<dbReference type="EMBL" id="FNCV01000005">
    <property type="protein sequence ID" value="SDH27043.1"/>
    <property type="molecule type" value="Genomic_DNA"/>
</dbReference>
<name>A0A1G8B1Y8_9PROT</name>
<comment type="similarity">
    <text evidence="4">Belongs to the HypA/HybF family.</text>
</comment>
<reference evidence="6" key="1">
    <citation type="submission" date="2016-10" db="EMBL/GenBank/DDBJ databases">
        <authorList>
            <person name="Varghese N."/>
            <person name="Submissions S."/>
        </authorList>
    </citation>
    <scope>NUCLEOTIDE SEQUENCE [LARGE SCALE GENOMIC DNA]</scope>
    <source>
        <strain evidence="6">930I</strain>
    </source>
</reference>
<gene>
    <name evidence="4" type="primary">hypA</name>
    <name evidence="5" type="ORF">SAMN05421742_105177</name>
</gene>
<evidence type="ECO:0000256" key="2">
    <source>
        <dbReference type="ARBA" id="ARBA00022723"/>
    </source>
</evidence>
<dbReference type="PIRSF" id="PIRSF004761">
    <property type="entry name" value="Hydrgn_mat_HypA"/>
    <property type="match status" value="1"/>
</dbReference>
<feature type="binding site" evidence="4">
    <location>
        <position position="2"/>
    </location>
    <ligand>
        <name>Ni(2+)</name>
        <dbReference type="ChEBI" id="CHEBI:49786"/>
    </ligand>
</feature>
<evidence type="ECO:0000256" key="1">
    <source>
        <dbReference type="ARBA" id="ARBA00022596"/>
    </source>
</evidence>
<dbReference type="InterPro" id="IPR000688">
    <property type="entry name" value="HypA/HybF"/>
</dbReference>
<dbReference type="GO" id="GO:0016530">
    <property type="term" value="F:metallochaperone activity"/>
    <property type="evidence" value="ECO:0007669"/>
    <property type="project" value="UniProtKB-ARBA"/>
</dbReference>
<organism evidence="5 6">
    <name type="scientific">Roseospirillum parvum</name>
    <dbReference type="NCBI Taxonomy" id="83401"/>
    <lineage>
        <taxon>Bacteria</taxon>
        <taxon>Pseudomonadati</taxon>
        <taxon>Pseudomonadota</taxon>
        <taxon>Alphaproteobacteria</taxon>
        <taxon>Rhodospirillales</taxon>
        <taxon>Rhodospirillaceae</taxon>
        <taxon>Roseospirillum</taxon>
    </lineage>
</organism>
<dbReference type="AlphaFoldDB" id="A0A1G8B1Y8"/>
<dbReference type="Pfam" id="PF01155">
    <property type="entry name" value="HypA"/>
    <property type="match status" value="1"/>
</dbReference>
<sequence length="113" mass="12258">MHELSLAQGIRRILEDEAKSQGFEKVTAVWLDIGALSHADPEALEFCFAASMAGSLAEGAALHIARTPGRAWCWSCAKEVPLARRIDPCPDCGGHRLEVVGGDDMRVRELEVS</sequence>
<dbReference type="Proteomes" id="UP000217076">
    <property type="component" value="Unassembled WGS sequence"/>
</dbReference>
<keyword evidence="1 4" id="KW-0533">Nickel</keyword>
<dbReference type="STRING" id="83401.SAMN05421742_105177"/>
<dbReference type="GO" id="GO:0051604">
    <property type="term" value="P:protein maturation"/>
    <property type="evidence" value="ECO:0007669"/>
    <property type="project" value="InterPro"/>
</dbReference>
<dbReference type="GO" id="GO:0008270">
    <property type="term" value="F:zinc ion binding"/>
    <property type="evidence" value="ECO:0007669"/>
    <property type="project" value="UniProtKB-UniRule"/>
</dbReference>
<feature type="binding site" evidence="4">
    <location>
        <position position="76"/>
    </location>
    <ligand>
        <name>Zn(2+)</name>
        <dbReference type="ChEBI" id="CHEBI:29105"/>
    </ligand>
</feature>
<feature type="binding site" evidence="4">
    <location>
        <position position="73"/>
    </location>
    <ligand>
        <name>Zn(2+)</name>
        <dbReference type="ChEBI" id="CHEBI:29105"/>
    </ligand>
</feature>
<evidence type="ECO:0000256" key="3">
    <source>
        <dbReference type="ARBA" id="ARBA00022833"/>
    </source>
</evidence>
<dbReference type="Gene3D" id="3.30.2320.80">
    <property type="match status" value="1"/>
</dbReference>
<keyword evidence="6" id="KW-1185">Reference proteome</keyword>
<accession>A0A1G8B1Y8</accession>
<dbReference type="GO" id="GO:0016151">
    <property type="term" value="F:nickel cation binding"/>
    <property type="evidence" value="ECO:0007669"/>
    <property type="project" value="UniProtKB-UniRule"/>
</dbReference>
<feature type="binding site" evidence="4">
    <location>
        <position position="89"/>
    </location>
    <ligand>
        <name>Zn(2+)</name>
        <dbReference type="ChEBI" id="CHEBI:29105"/>
    </ligand>
</feature>
<dbReference type="OrthoDB" id="288014at2"/>
<dbReference type="HAMAP" id="MF_00213">
    <property type="entry name" value="HypA_HybF"/>
    <property type="match status" value="1"/>
</dbReference>
<protein>
    <recommendedName>
        <fullName evidence="4">Hydrogenase maturation factor HypA</fullName>
    </recommendedName>
</protein>
<dbReference type="PANTHER" id="PTHR34535:SF3">
    <property type="entry name" value="HYDROGENASE MATURATION FACTOR HYPA"/>
    <property type="match status" value="1"/>
</dbReference>